<dbReference type="Pfam" id="PF07695">
    <property type="entry name" value="7TMR-DISM_7TM"/>
    <property type="match status" value="1"/>
</dbReference>
<feature type="transmembrane region" description="Helical" evidence="2">
    <location>
        <begin position="314"/>
        <end position="335"/>
    </location>
</feature>
<dbReference type="EMBL" id="FOXH01000001">
    <property type="protein sequence ID" value="SFP06350.1"/>
    <property type="molecule type" value="Genomic_DNA"/>
</dbReference>
<dbReference type="InterPro" id="IPR011623">
    <property type="entry name" value="7TMR_DISM_rcpt_extracell_dom1"/>
</dbReference>
<evidence type="ECO:0000313" key="5">
    <source>
        <dbReference type="EMBL" id="SFP06350.1"/>
    </source>
</evidence>
<dbReference type="AlphaFoldDB" id="A0A1I5MA23"/>
<feature type="transmembrane region" description="Helical" evidence="2">
    <location>
        <begin position="222"/>
        <end position="244"/>
    </location>
</feature>
<dbReference type="Pfam" id="PF07696">
    <property type="entry name" value="7TMR-DISMED2"/>
    <property type="match status" value="1"/>
</dbReference>
<dbReference type="Proteomes" id="UP000199306">
    <property type="component" value="Unassembled WGS sequence"/>
</dbReference>
<feature type="coiled-coil region" evidence="1">
    <location>
        <begin position="412"/>
        <end position="492"/>
    </location>
</feature>
<organism evidence="5 6">
    <name type="scientific">Pseudarcicella hirudinis</name>
    <dbReference type="NCBI Taxonomy" id="1079859"/>
    <lineage>
        <taxon>Bacteria</taxon>
        <taxon>Pseudomonadati</taxon>
        <taxon>Bacteroidota</taxon>
        <taxon>Cytophagia</taxon>
        <taxon>Cytophagales</taxon>
        <taxon>Flectobacillaceae</taxon>
        <taxon>Pseudarcicella</taxon>
    </lineage>
</organism>
<dbReference type="Gene3D" id="2.60.40.2380">
    <property type="match status" value="1"/>
</dbReference>
<keyword evidence="2" id="KW-0812">Transmembrane</keyword>
<accession>A0A1I5MA23</accession>
<evidence type="ECO:0000256" key="2">
    <source>
        <dbReference type="SAM" id="Phobius"/>
    </source>
</evidence>
<keyword evidence="2" id="KW-0472">Membrane</keyword>
<evidence type="ECO:0000259" key="3">
    <source>
        <dbReference type="Pfam" id="PF07695"/>
    </source>
</evidence>
<protein>
    <submittedName>
        <fullName evidence="5">7TMR-DISM extracellular 2</fullName>
    </submittedName>
</protein>
<feature type="transmembrane region" description="Helical" evidence="2">
    <location>
        <begin position="193"/>
        <end position="215"/>
    </location>
</feature>
<feature type="transmembrane region" description="Helical" evidence="2">
    <location>
        <begin position="342"/>
        <end position="360"/>
    </location>
</feature>
<feature type="transmembrane region" description="Helical" evidence="2">
    <location>
        <begin position="290"/>
        <end position="308"/>
    </location>
</feature>
<proteinExistence type="predicted"/>
<gene>
    <name evidence="5" type="ORF">SAMN04515674_101204</name>
</gene>
<keyword evidence="2" id="KW-1133">Transmembrane helix</keyword>
<evidence type="ECO:0000313" key="6">
    <source>
        <dbReference type="Proteomes" id="UP000199306"/>
    </source>
</evidence>
<evidence type="ECO:0000259" key="4">
    <source>
        <dbReference type="Pfam" id="PF07696"/>
    </source>
</evidence>
<name>A0A1I5MA23_9BACT</name>
<feature type="transmembrane region" description="Helical" evidence="2">
    <location>
        <begin position="372"/>
        <end position="394"/>
    </location>
</feature>
<keyword evidence="6" id="KW-1185">Reference proteome</keyword>
<feature type="domain" description="7TM-DISM receptor extracellular" evidence="3">
    <location>
        <begin position="192"/>
        <end position="396"/>
    </location>
</feature>
<evidence type="ECO:0000256" key="1">
    <source>
        <dbReference type="SAM" id="Coils"/>
    </source>
</evidence>
<dbReference type="RefSeq" id="WP_229632871.1">
    <property type="nucleotide sequence ID" value="NZ_FOXH01000001.1"/>
</dbReference>
<dbReference type="STRING" id="1079859.SAMN04515674_101204"/>
<feature type="domain" description="7TM-DISM receptor extracellular" evidence="4">
    <location>
        <begin position="47"/>
        <end position="180"/>
    </location>
</feature>
<keyword evidence="1" id="KW-0175">Coiled coil</keyword>
<feature type="transmembrane region" description="Helical" evidence="2">
    <location>
        <begin position="256"/>
        <end position="278"/>
    </location>
</feature>
<sequence length="638" mass="75999">MFRLSGGIYALFLWLTGILMLVQDPCFAQKEVRITDSEEEHRLLYNEIEYLEDKNASLTINAIRESAWSKLFKPTPEHTFKNYHTKSIYWLRLKINADNLSEKRWILEFFDQTIDEITVFVPDNNGHFSVKNMGDKYPFKFRNFSHKNFTVNINPDAGRNKIYYVRLRSHEISNIIIYLRSLNRFIAYGLYEYFFFGIFYGMILVFSLYNFMMYLAFRQKQYLYYVAYNISVSLYQLCTEGLAYQFLWPSFPVWNQYAYGIALFFVSISILLFSQSILQLRKNAPKLYQLINWTIVLRTLYFLICLVFKNDWFIYKIVEIVPLLVCYYCGCYSLYKKYPPAKYIVIGYSFLLAGFFIKLFRALELEWLPHSLFIYYSLSFGFVMEMIFLSFAIGERVRVLKIEKEKAQRHTIEQMQQNEKLQKIINQELEEQIRARTKEIIEKSEIIDKQNKELTERNQLLKEQSEEISLMLVLLEQDNQSLQTDIEKVTRDRVMSKEVDFAEFSRVYPDKETCLKYLADLKWSKGYVCLKCGNKEFYPGSFHSRRCTKCAYEESAAMHTMLENVRIPINKAFYIIFLVYSSGGKISSYKLSELLSIRQGTCWTYGSRIKKLMQERKKEIRNMGEEGWSKLLLENITR</sequence>
<reference evidence="5 6" key="1">
    <citation type="submission" date="2016-10" db="EMBL/GenBank/DDBJ databases">
        <authorList>
            <person name="de Groot N.N."/>
        </authorList>
    </citation>
    <scope>NUCLEOTIDE SEQUENCE [LARGE SCALE GENOMIC DNA]</scope>
    <source>
        <strain evidence="6">E92,LMG 26720,CCM 7988</strain>
    </source>
</reference>
<dbReference type="InterPro" id="IPR011622">
    <property type="entry name" value="7TMR_DISM_rcpt_extracell_dom2"/>
</dbReference>